<dbReference type="InterPro" id="IPR037523">
    <property type="entry name" value="VOC_core"/>
</dbReference>
<dbReference type="CDD" id="cd07246">
    <property type="entry name" value="VOC_like"/>
    <property type="match status" value="1"/>
</dbReference>
<evidence type="ECO:0000259" key="1">
    <source>
        <dbReference type="PROSITE" id="PS51819"/>
    </source>
</evidence>
<proteinExistence type="predicted"/>
<dbReference type="RefSeq" id="WP_073248847.1">
    <property type="nucleotide sequence ID" value="NZ_FQZQ01000002.1"/>
</dbReference>
<feature type="domain" description="VOC" evidence="1">
    <location>
        <begin position="10"/>
        <end position="127"/>
    </location>
</feature>
<evidence type="ECO:0000313" key="2">
    <source>
        <dbReference type="EMBL" id="SHI60626.1"/>
    </source>
</evidence>
<dbReference type="Gene3D" id="3.30.720.110">
    <property type="match status" value="1"/>
</dbReference>
<name>A0A1M6CI17_9RHOB</name>
<dbReference type="InterPro" id="IPR029068">
    <property type="entry name" value="Glyas_Bleomycin-R_OHBP_Dase"/>
</dbReference>
<dbReference type="EMBL" id="FQZQ01000002">
    <property type="protein sequence ID" value="SHI60626.1"/>
    <property type="molecule type" value="Genomic_DNA"/>
</dbReference>
<protein>
    <submittedName>
        <fullName evidence="2">Uncharacterized conserved protein PhnB, glyoxalase superfamily</fullName>
    </submittedName>
</protein>
<sequence length="129" mass="14495">MQPAETEIHPLHSMTPYFTVQDADLLIRFLTQAFHAKVIRESRYDDGRIQHARLLVGDSILMLNQSSSDYQANVSQIHLYVNNVDTTFSTALSLGAQSLMEPNDRPHGDRMAGLTDPCGNIWWIAAPLD</sequence>
<organism evidence="2 3">
    <name type="scientific">Shimia gijangensis</name>
    <dbReference type="NCBI Taxonomy" id="1470563"/>
    <lineage>
        <taxon>Bacteria</taxon>
        <taxon>Pseudomonadati</taxon>
        <taxon>Pseudomonadota</taxon>
        <taxon>Alphaproteobacteria</taxon>
        <taxon>Rhodobacterales</taxon>
        <taxon>Roseobacteraceae</taxon>
    </lineage>
</organism>
<dbReference type="Proteomes" id="UP000183982">
    <property type="component" value="Unassembled WGS sequence"/>
</dbReference>
<dbReference type="Gene3D" id="3.30.720.120">
    <property type="match status" value="1"/>
</dbReference>
<dbReference type="InterPro" id="IPR004360">
    <property type="entry name" value="Glyas_Fos-R_dOase_dom"/>
</dbReference>
<gene>
    <name evidence="2" type="ORF">SAMN05444000_10271</name>
</gene>
<dbReference type="OrthoDB" id="9806868at2"/>
<keyword evidence="3" id="KW-1185">Reference proteome</keyword>
<accession>A0A1M6CI17</accession>
<dbReference type="SUPFAM" id="SSF54593">
    <property type="entry name" value="Glyoxalase/Bleomycin resistance protein/Dihydroxybiphenyl dioxygenase"/>
    <property type="match status" value="1"/>
</dbReference>
<dbReference type="STRING" id="1470563.SAMN05444000_10271"/>
<evidence type="ECO:0000313" key="3">
    <source>
        <dbReference type="Proteomes" id="UP000183982"/>
    </source>
</evidence>
<dbReference type="PANTHER" id="PTHR34109:SF1">
    <property type="entry name" value="VOC DOMAIN-CONTAINING PROTEIN"/>
    <property type="match status" value="1"/>
</dbReference>
<reference evidence="3" key="1">
    <citation type="submission" date="2016-11" db="EMBL/GenBank/DDBJ databases">
        <authorList>
            <person name="Varghese N."/>
            <person name="Submissions S."/>
        </authorList>
    </citation>
    <scope>NUCLEOTIDE SEQUENCE [LARGE SCALE GENOMIC DNA]</scope>
    <source>
        <strain evidence="3">DSM 100564</strain>
    </source>
</reference>
<dbReference type="PROSITE" id="PS51819">
    <property type="entry name" value="VOC"/>
    <property type="match status" value="1"/>
</dbReference>
<dbReference type="AlphaFoldDB" id="A0A1M6CI17"/>
<dbReference type="Pfam" id="PF00903">
    <property type="entry name" value="Glyoxalase"/>
    <property type="match status" value="1"/>
</dbReference>
<dbReference type="PANTHER" id="PTHR34109">
    <property type="entry name" value="BNAUNNG04460D PROTEIN-RELATED"/>
    <property type="match status" value="1"/>
</dbReference>